<dbReference type="PROSITE" id="PS50181">
    <property type="entry name" value="FBOX"/>
    <property type="match status" value="1"/>
</dbReference>
<dbReference type="SUPFAM" id="SSF81383">
    <property type="entry name" value="F-box domain"/>
    <property type="match status" value="1"/>
</dbReference>
<dbReference type="InterPro" id="IPR036047">
    <property type="entry name" value="F-box-like_dom_sf"/>
</dbReference>
<organism evidence="1">
    <name type="scientific">Aegilops tauschii</name>
    <name type="common">Tausch's goatgrass</name>
    <name type="synonym">Aegilops squarrosa</name>
    <dbReference type="NCBI Taxonomy" id="37682"/>
    <lineage>
        <taxon>Eukaryota</taxon>
        <taxon>Viridiplantae</taxon>
        <taxon>Streptophyta</taxon>
        <taxon>Embryophyta</taxon>
        <taxon>Tracheophyta</taxon>
        <taxon>Spermatophyta</taxon>
        <taxon>Magnoliopsida</taxon>
        <taxon>Liliopsida</taxon>
        <taxon>Poales</taxon>
        <taxon>Poaceae</taxon>
        <taxon>BOP clade</taxon>
        <taxon>Pooideae</taxon>
        <taxon>Triticodae</taxon>
        <taxon>Triticeae</taxon>
        <taxon>Triticinae</taxon>
        <taxon>Aegilops</taxon>
    </lineage>
</organism>
<dbReference type="SMART" id="SM00256">
    <property type="entry name" value="FBOX"/>
    <property type="match status" value="1"/>
</dbReference>
<protein>
    <submittedName>
        <fullName evidence="1">Uncharacterized protein</fullName>
    </submittedName>
</protein>
<dbReference type="CDD" id="cd09272">
    <property type="entry name" value="RNase_HI_RT_Ty1"/>
    <property type="match status" value="1"/>
</dbReference>
<name>M8CBG5_AEGTA</name>
<dbReference type="CDD" id="cd09917">
    <property type="entry name" value="F-box_SF"/>
    <property type="match status" value="1"/>
</dbReference>
<dbReference type="AlphaFoldDB" id="M8CBG5"/>
<dbReference type="InterPro" id="IPR005174">
    <property type="entry name" value="KIB1-4_b-propeller"/>
</dbReference>
<dbReference type="EnsemblPlants" id="EMT31488">
    <property type="protein sequence ID" value="EMT31488"/>
    <property type="gene ID" value="F775_20584"/>
</dbReference>
<dbReference type="PANTHER" id="PTHR44586:SF14">
    <property type="entry name" value="F-BOX DOMAIN CONTAINING PROTEIN, EXPRESSED"/>
    <property type="match status" value="1"/>
</dbReference>
<dbReference type="Gene3D" id="1.20.1280.50">
    <property type="match status" value="1"/>
</dbReference>
<dbReference type="PANTHER" id="PTHR44586">
    <property type="entry name" value="F-BOX DOMAIN CONTAINING PROTEIN, EXPRESSED"/>
    <property type="match status" value="1"/>
</dbReference>
<dbReference type="InterPro" id="IPR001810">
    <property type="entry name" value="F-box_dom"/>
</dbReference>
<dbReference type="Pfam" id="PF12937">
    <property type="entry name" value="F-box-like"/>
    <property type="match status" value="1"/>
</dbReference>
<evidence type="ECO:0000313" key="1">
    <source>
        <dbReference type="EnsemblPlants" id="EMT31488"/>
    </source>
</evidence>
<sequence>METEIVVRNLPELPRDVLMDIFALLEIPDLKRAGSVCSSWCSVYTSLCSRLELYKRPQTPCLLYTSESAADNVACLYSLAEKRVYNLTLPDPPICSRYLIGSSHGWLITADERSELHLLNPITCQQIALPSVITNERVKPVFDDAGTIKEYELWEPKYDVELDCELDDHHKSTHALDKLRDLFYIRAYIFPHPSTRSYIVVLIHSGSQLSFARVGDCKWTLLPRGNDYEDCIYMDGLLYAFTSFGQIDTFDLHSPTITRNRIIGDMKTYTQGRLYVLQAPPGDLLQVHRILELEDTDDKEEEAILVTNSILLYKVDMAAKDLVLINDLHDQVLFLGCNQSQYRSADEFPQLKPNCVYFTDDEAYVWKYKNYCRDIETQTLKDYGIYVKHVPLLCDNESAIKIAHNPVQHSRTKHIEVRHHFIRYHVAKGDIDLKHVRNDKQLADIFTKPLDEKVFCRLRGELNIIDASNLE</sequence>
<proteinExistence type="predicted"/>
<accession>M8CBG5</accession>
<dbReference type="ExpressionAtlas" id="M8CBG5">
    <property type="expression patterns" value="baseline"/>
</dbReference>
<reference evidence="1" key="1">
    <citation type="submission" date="2015-06" db="UniProtKB">
        <authorList>
            <consortium name="EnsemblPlants"/>
        </authorList>
    </citation>
    <scope>IDENTIFICATION</scope>
</reference>
<dbReference type="Pfam" id="PF03478">
    <property type="entry name" value="Beta-prop_KIB1-4"/>
    <property type="match status" value="1"/>
</dbReference>